<dbReference type="Proteomes" id="UP001500518">
    <property type="component" value="Unassembled WGS sequence"/>
</dbReference>
<name>A0ABP9K627_9SPHN</name>
<dbReference type="RefSeq" id="WP_346031862.1">
    <property type="nucleotide sequence ID" value="NZ_BAABHV010000008.1"/>
</dbReference>
<keyword evidence="2" id="KW-1185">Reference proteome</keyword>
<proteinExistence type="predicted"/>
<dbReference type="EMBL" id="BAABHV010000008">
    <property type="protein sequence ID" value="GAA5049765.1"/>
    <property type="molecule type" value="Genomic_DNA"/>
</dbReference>
<protein>
    <recommendedName>
        <fullName evidence="3">Histone H1</fullName>
    </recommendedName>
</protein>
<gene>
    <name evidence="1" type="ORF">GCM10023208_08210</name>
</gene>
<sequence length="66" mass="7129">MKTLELNSYLAGVKARKAALGLDEGAEAVDARRNKGGRRSASKRALLRKAEKRAKAAKVAPVPSYY</sequence>
<comment type="caution">
    <text evidence="1">The sequence shown here is derived from an EMBL/GenBank/DDBJ whole genome shotgun (WGS) entry which is preliminary data.</text>
</comment>
<evidence type="ECO:0000313" key="1">
    <source>
        <dbReference type="EMBL" id="GAA5049765.1"/>
    </source>
</evidence>
<accession>A0ABP9K627</accession>
<organism evidence="1 2">
    <name type="scientific">Erythrobacter westpacificensis</name>
    <dbReference type="NCBI Taxonomy" id="1055231"/>
    <lineage>
        <taxon>Bacteria</taxon>
        <taxon>Pseudomonadati</taxon>
        <taxon>Pseudomonadota</taxon>
        <taxon>Alphaproteobacteria</taxon>
        <taxon>Sphingomonadales</taxon>
        <taxon>Erythrobacteraceae</taxon>
        <taxon>Erythrobacter/Porphyrobacter group</taxon>
        <taxon>Erythrobacter</taxon>
    </lineage>
</organism>
<reference evidence="2" key="1">
    <citation type="journal article" date="2019" name="Int. J. Syst. Evol. Microbiol.">
        <title>The Global Catalogue of Microorganisms (GCM) 10K type strain sequencing project: providing services to taxonomists for standard genome sequencing and annotation.</title>
        <authorList>
            <consortium name="The Broad Institute Genomics Platform"/>
            <consortium name="The Broad Institute Genome Sequencing Center for Infectious Disease"/>
            <person name="Wu L."/>
            <person name="Ma J."/>
        </authorList>
    </citation>
    <scope>NUCLEOTIDE SEQUENCE [LARGE SCALE GENOMIC DNA]</scope>
    <source>
        <strain evidence="2">JCM 18014</strain>
    </source>
</reference>
<evidence type="ECO:0000313" key="2">
    <source>
        <dbReference type="Proteomes" id="UP001500518"/>
    </source>
</evidence>
<evidence type="ECO:0008006" key="3">
    <source>
        <dbReference type="Google" id="ProtNLM"/>
    </source>
</evidence>